<reference evidence="2" key="2">
    <citation type="submission" date="2013-06" db="EMBL/GenBank/DDBJ databases">
        <title>Draft genome sequence of Clostridium hylemonae (DSM 15053).</title>
        <authorList>
            <person name="Sudarsanam P."/>
            <person name="Ley R."/>
            <person name="Guruge J."/>
            <person name="Turnbaugh P.J."/>
            <person name="Mahowald M."/>
            <person name="Liep D."/>
            <person name="Gordon J."/>
        </authorList>
    </citation>
    <scope>NUCLEOTIDE SEQUENCE</scope>
    <source>
        <strain evidence="2">DSM 15053</strain>
    </source>
</reference>
<gene>
    <name evidence="2" type="ORF">CLOHYLEM_06038</name>
</gene>
<evidence type="ECO:0000256" key="1">
    <source>
        <dbReference type="SAM" id="MobiDB-lite"/>
    </source>
</evidence>
<dbReference type="HOGENOM" id="CLU_2583510_0_0_9"/>
<dbReference type="AlphaFoldDB" id="C0C1L8"/>
<reference evidence="2" key="1">
    <citation type="submission" date="2009-02" db="EMBL/GenBank/DDBJ databases">
        <authorList>
            <person name="Fulton L."/>
            <person name="Clifton S."/>
            <person name="Fulton B."/>
            <person name="Xu J."/>
            <person name="Minx P."/>
            <person name="Pepin K.H."/>
            <person name="Johnson M."/>
            <person name="Bhonagiri V."/>
            <person name="Nash W.E."/>
            <person name="Mardis E.R."/>
            <person name="Wilson R.K."/>
        </authorList>
    </citation>
    <scope>NUCLEOTIDE SEQUENCE [LARGE SCALE GENOMIC DNA]</scope>
    <source>
        <strain evidence="2">DSM 15053</strain>
    </source>
</reference>
<accession>C0C1L8</accession>
<evidence type="ECO:0000313" key="2">
    <source>
        <dbReference type="EMBL" id="EEG74032.1"/>
    </source>
</evidence>
<name>C0C1L8_9FIRM</name>
<dbReference type="EMBL" id="ABYI02000022">
    <property type="protein sequence ID" value="EEG74032.1"/>
    <property type="molecule type" value="Genomic_DNA"/>
</dbReference>
<protein>
    <submittedName>
        <fullName evidence="2">Uncharacterized protein</fullName>
    </submittedName>
</protein>
<sequence length="80" mass="8913">MLYPPPDASGGSLPLPGSASRAGDEPAGGVWTAAKQPEAERGRLHTAAAQHAHRTWKHLFMPDLLSRLIYHIYRKRMRKK</sequence>
<comment type="caution">
    <text evidence="2">The sequence shown here is derived from an EMBL/GenBank/DDBJ whole genome shotgun (WGS) entry which is preliminary data.</text>
</comment>
<evidence type="ECO:0000313" key="3">
    <source>
        <dbReference type="Proteomes" id="UP000004893"/>
    </source>
</evidence>
<feature type="compositionally biased region" description="Low complexity" evidence="1">
    <location>
        <begin position="8"/>
        <end position="20"/>
    </location>
</feature>
<proteinExistence type="predicted"/>
<keyword evidence="3" id="KW-1185">Reference proteome</keyword>
<dbReference type="Proteomes" id="UP000004893">
    <property type="component" value="Unassembled WGS sequence"/>
</dbReference>
<organism evidence="2 3">
    <name type="scientific">[Clostridium] hylemonae DSM 15053</name>
    <dbReference type="NCBI Taxonomy" id="553973"/>
    <lineage>
        <taxon>Bacteria</taxon>
        <taxon>Bacillati</taxon>
        <taxon>Bacillota</taxon>
        <taxon>Clostridia</taxon>
        <taxon>Lachnospirales</taxon>
        <taxon>Lachnospiraceae</taxon>
    </lineage>
</organism>
<feature type="region of interest" description="Disordered" evidence="1">
    <location>
        <begin position="1"/>
        <end position="30"/>
    </location>
</feature>
<dbReference type="STRING" id="553973.CLOHYLEM_06038"/>